<evidence type="ECO:0000256" key="1">
    <source>
        <dbReference type="SAM" id="MobiDB-lite"/>
    </source>
</evidence>
<feature type="region of interest" description="Disordered" evidence="1">
    <location>
        <begin position="237"/>
        <end position="256"/>
    </location>
</feature>
<organism evidence="2 3">
    <name type="scientific">Sistotremastrum suecicum HHB10207 ss-3</name>
    <dbReference type="NCBI Taxonomy" id="1314776"/>
    <lineage>
        <taxon>Eukaryota</taxon>
        <taxon>Fungi</taxon>
        <taxon>Dikarya</taxon>
        <taxon>Basidiomycota</taxon>
        <taxon>Agaricomycotina</taxon>
        <taxon>Agaricomycetes</taxon>
        <taxon>Sistotremastrales</taxon>
        <taxon>Sistotremastraceae</taxon>
        <taxon>Sistotremastrum</taxon>
    </lineage>
</organism>
<dbReference type="STRING" id="1314776.A0A166HN85"/>
<dbReference type="SUPFAM" id="SSF52833">
    <property type="entry name" value="Thioredoxin-like"/>
    <property type="match status" value="1"/>
</dbReference>
<dbReference type="Proteomes" id="UP000076798">
    <property type="component" value="Unassembled WGS sequence"/>
</dbReference>
<dbReference type="Pfam" id="PF06999">
    <property type="entry name" value="Suc_Fer-like"/>
    <property type="match status" value="1"/>
</dbReference>
<dbReference type="OrthoDB" id="10253744at2759"/>
<gene>
    <name evidence="2" type="ORF">SISSUDRAFT_793304</name>
</gene>
<dbReference type="EMBL" id="KV428010">
    <property type="protein sequence ID" value="KZT42898.1"/>
    <property type="molecule type" value="Genomic_DNA"/>
</dbReference>
<evidence type="ECO:0000313" key="3">
    <source>
        <dbReference type="Proteomes" id="UP000076798"/>
    </source>
</evidence>
<proteinExistence type="predicted"/>
<dbReference type="PANTHER" id="PTHR31902">
    <property type="entry name" value="ACTIN PATCHES DISTAL PROTEIN 1"/>
    <property type="match status" value="1"/>
</dbReference>
<keyword evidence="3" id="KW-1185">Reference proteome</keyword>
<dbReference type="PANTHER" id="PTHR31902:SF14">
    <property type="entry name" value="ACTIN PATCHES DISTAL PROTEIN 1"/>
    <property type="match status" value="1"/>
</dbReference>
<dbReference type="InterPro" id="IPR036249">
    <property type="entry name" value="Thioredoxin-like_sf"/>
</dbReference>
<dbReference type="CDD" id="cd03062">
    <property type="entry name" value="TRX_Fd_Sucrase"/>
    <property type="match status" value="1"/>
</dbReference>
<dbReference type="InterPro" id="IPR009737">
    <property type="entry name" value="Aim32/Apd1-like"/>
</dbReference>
<name>A0A166HN85_9AGAM</name>
<evidence type="ECO:0008006" key="4">
    <source>
        <dbReference type="Google" id="ProtNLM"/>
    </source>
</evidence>
<dbReference type="Gene3D" id="3.40.30.10">
    <property type="entry name" value="Glutaredoxin"/>
    <property type="match status" value="1"/>
</dbReference>
<accession>A0A166HN85</accession>
<protein>
    <recommendedName>
        <fullName evidence="4">Sucraseferredoxin-like protein</fullName>
    </recommendedName>
</protein>
<evidence type="ECO:0000313" key="2">
    <source>
        <dbReference type="EMBL" id="KZT42898.1"/>
    </source>
</evidence>
<reference evidence="2 3" key="1">
    <citation type="journal article" date="2016" name="Mol. Biol. Evol.">
        <title>Comparative Genomics of Early-Diverging Mushroom-Forming Fungi Provides Insights into the Origins of Lignocellulose Decay Capabilities.</title>
        <authorList>
            <person name="Nagy L.G."/>
            <person name="Riley R."/>
            <person name="Tritt A."/>
            <person name="Adam C."/>
            <person name="Daum C."/>
            <person name="Floudas D."/>
            <person name="Sun H."/>
            <person name="Yadav J.S."/>
            <person name="Pangilinan J."/>
            <person name="Larsson K.H."/>
            <person name="Matsuura K."/>
            <person name="Barry K."/>
            <person name="Labutti K."/>
            <person name="Kuo R."/>
            <person name="Ohm R.A."/>
            <person name="Bhattacharya S.S."/>
            <person name="Shirouzu T."/>
            <person name="Yoshinaga Y."/>
            <person name="Martin F.M."/>
            <person name="Grigoriev I.V."/>
            <person name="Hibbett D.S."/>
        </authorList>
    </citation>
    <scope>NUCLEOTIDE SEQUENCE [LARGE SCALE GENOMIC DNA]</scope>
    <source>
        <strain evidence="2 3">HHB10207 ss-3</strain>
    </source>
</reference>
<sequence length="348" mass="38325">MQKVLGTVRRLTHFGSTMAVSDQLESHCVPVSKDACRYCPDPCDEGHDEYPARFDIDMTSDMFGSVKPYHRQCVISTGKKDWVKEVTEEKGSLAERISNINSSLAPKVHPSNSKGDPSLPDGLFVPENSTRLAILNGSYNSVDDNGRQTVLVFPDYKFVLAENSVQDAHDLWLGHLGPEIGIAGQGRLEAYTIPYSAVILICSHKKRDNRCHVAAPKLEHSLRTALEHEGWEVLSQIDDHDGHGEPLNTTEGSQEQKDQLALERLKSLAGREPKRALIIYNSHVGGHKFAGNLCIYTPTGSGVWYGRVTPHNVASIVKNTLVKGEVLPELLRGGINLSRKDGGSLLSW</sequence>
<dbReference type="AlphaFoldDB" id="A0A166HN85"/>